<dbReference type="NCBIfam" id="TIGR02606">
    <property type="entry name" value="antidote_CC2985"/>
    <property type="match status" value="1"/>
</dbReference>
<dbReference type="RefSeq" id="WP_188512371.1">
    <property type="nucleotide sequence ID" value="NZ_BMGD01000001.1"/>
</dbReference>
<evidence type="ECO:0000256" key="3">
    <source>
        <dbReference type="SAM" id="MobiDB-lite"/>
    </source>
</evidence>
<dbReference type="InterPro" id="IPR022789">
    <property type="entry name" value="ParD"/>
</dbReference>
<evidence type="ECO:0000313" key="5">
    <source>
        <dbReference type="Proteomes" id="UP000614261"/>
    </source>
</evidence>
<sequence length="82" mass="9096">MSKNTSIALGAPFQDFARRKVESGEFGSTSEVVREAMRRFIAEDERRNALNAALKEGLESGPAQPFDWDEFMGRHFGSNGDA</sequence>
<dbReference type="SUPFAM" id="SSF47598">
    <property type="entry name" value="Ribbon-helix-helix"/>
    <property type="match status" value="1"/>
</dbReference>
<dbReference type="InterPro" id="IPR038296">
    <property type="entry name" value="ParD_sf"/>
</dbReference>
<organism evidence="4 5">
    <name type="scientific">Blastomonas aquatica</name>
    <dbReference type="NCBI Taxonomy" id="1510276"/>
    <lineage>
        <taxon>Bacteria</taxon>
        <taxon>Pseudomonadati</taxon>
        <taxon>Pseudomonadota</taxon>
        <taxon>Alphaproteobacteria</taxon>
        <taxon>Sphingomonadales</taxon>
        <taxon>Sphingomonadaceae</taxon>
        <taxon>Blastomonas</taxon>
    </lineage>
</organism>
<name>A0ABQ1IS40_9SPHN</name>
<dbReference type="PANTHER" id="PTHR36582">
    <property type="entry name" value="ANTITOXIN PARD"/>
    <property type="match status" value="1"/>
</dbReference>
<protein>
    <recommendedName>
        <fullName evidence="6">Antitoxin</fullName>
    </recommendedName>
</protein>
<evidence type="ECO:0000256" key="1">
    <source>
        <dbReference type="ARBA" id="ARBA00008580"/>
    </source>
</evidence>
<dbReference type="InterPro" id="IPR010985">
    <property type="entry name" value="Ribbon_hlx_hlx"/>
</dbReference>
<dbReference type="PANTHER" id="PTHR36582:SF2">
    <property type="entry name" value="ANTITOXIN PARD"/>
    <property type="match status" value="1"/>
</dbReference>
<reference evidence="5" key="1">
    <citation type="journal article" date="2019" name="Int. J. Syst. Evol. Microbiol.">
        <title>The Global Catalogue of Microorganisms (GCM) 10K type strain sequencing project: providing services to taxonomists for standard genome sequencing and annotation.</title>
        <authorList>
            <consortium name="The Broad Institute Genomics Platform"/>
            <consortium name="The Broad Institute Genome Sequencing Center for Infectious Disease"/>
            <person name="Wu L."/>
            <person name="Ma J."/>
        </authorList>
    </citation>
    <scope>NUCLEOTIDE SEQUENCE [LARGE SCALE GENOMIC DNA]</scope>
    <source>
        <strain evidence="5">CGMCC 1.12851</strain>
    </source>
</reference>
<gene>
    <name evidence="4" type="ORF">GCM10010833_00480</name>
</gene>
<evidence type="ECO:0008006" key="6">
    <source>
        <dbReference type="Google" id="ProtNLM"/>
    </source>
</evidence>
<keyword evidence="2" id="KW-1277">Toxin-antitoxin system</keyword>
<proteinExistence type="inferred from homology"/>
<dbReference type="Pfam" id="PF03693">
    <property type="entry name" value="ParD_antitoxin"/>
    <property type="match status" value="1"/>
</dbReference>
<comment type="similarity">
    <text evidence="1">Belongs to the ParD antitoxin family.</text>
</comment>
<feature type="region of interest" description="Disordered" evidence="3">
    <location>
        <begin position="61"/>
        <end position="82"/>
    </location>
</feature>
<keyword evidence="5" id="KW-1185">Reference proteome</keyword>
<dbReference type="Gene3D" id="6.10.10.120">
    <property type="entry name" value="Antitoxin ParD1-like"/>
    <property type="match status" value="1"/>
</dbReference>
<evidence type="ECO:0000256" key="2">
    <source>
        <dbReference type="ARBA" id="ARBA00022649"/>
    </source>
</evidence>
<dbReference type="EMBL" id="BMGD01000001">
    <property type="protein sequence ID" value="GGB49768.1"/>
    <property type="molecule type" value="Genomic_DNA"/>
</dbReference>
<accession>A0ABQ1IS40</accession>
<dbReference type="CDD" id="cd22231">
    <property type="entry name" value="RHH_NikR_HicB-like"/>
    <property type="match status" value="1"/>
</dbReference>
<comment type="caution">
    <text evidence="4">The sequence shown here is derived from an EMBL/GenBank/DDBJ whole genome shotgun (WGS) entry which is preliminary data.</text>
</comment>
<dbReference type="Proteomes" id="UP000614261">
    <property type="component" value="Unassembled WGS sequence"/>
</dbReference>
<evidence type="ECO:0000313" key="4">
    <source>
        <dbReference type="EMBL" id="GGB49768.1"/>
    </source>
</evidence>